<evidence type="ECO:0000313" key="1">
    <source>
        <dbReference type="EMBL" id="PJG83796.1"/>
    </source>
</evidence>
<organism evidence="1 2">
    <name type="scientific">Caviibacterium pharyngocola</name>
    <dbReference type="NCBI Taxonomy" id="28159"/>
    <lineage>
        <taxon>Bacteria</taxon>
        <taxon>Pseudomonadati</taxon>
        <taxon>Pseudomonadota</taxon>
        <taxon>Gammaproteobacteria</taxon>
        <taxon>Pasteurellales</taxon>
        <taxon>Pasteurellaceae</taxon>
        <taxon>Caviibacterium</taxon>
    </lineage>
</organism>
<evidence type="ECO:0000313" key="2">
    <source>
        <dbReference type="Proteomes" id="UP000230282"/>
    </source>
</evidence>
<dbReference type="AlphaFoldDB" id="A0A2M8RY42"/>
<dbReference type="Proteomes" id="UP000230282">
    <property type="component" value="Unassembled WGS sequence"/>
</dbReference>
<dbReference type="Gene3D" id="1.10.260.40">
    <property type="entry name" value="lambda repressor-like DNA-binding domains"/>
    <property type="match status" value="1"/>
</dbReference>
<evidence type="ECO:0008006" key="3">
    <source>
        <dbReference type="Google" id="ProtNLM"/>
    </source>
</evidence>
<dbReference type="GO" id="GO:0003677">
    <property type="term" value="F:DNA binding"/>
    <property type="evidence" value="ECO:0007669"/>
    <property type="project" value="InterPro"/>
</dbReference>
<dbReference type="RefSeq" id="WP_100295763.1">
    <property type="nucleotide sequence ID" value="NZ_PHGZ01000004.1"/>
</dbReference>
<dbReference type="InterPro" id="IPR010982">
    <property type="entry name" value="Lambda_DNA-bd_dom_sf"/>
</dbReference>
<name>A0A2M8RY42_9PAST</name>
<gene>
    <name evidence="1" type="ORF">CVP04_01510</name>
</gene>
<proteinExistence type="predicted"/>
<protein>
    <recommendedName>
        <fullName evidence="3">Transcriptional regulator</fullName>
    </recommendedName>
</protein>
<reference evidence="1 2" key="1">
    <citation type="submission" date="2017-11" db="EMBL/GenBank/DDBJ databases">
        <title>Reclassification of Bisgaard taxon 5 as Caviibacterium pharyngocola gen. nov., sp. nov.</title>
        <authorList>
            <person name="Christensen H."/>
        </authorList>
    </citation>
    <scope>NUCLEOTIDE SEQUENCE [LARGE SCALE GENOMIC DNA]</scope>
    <source>
        <strain evidence="1 2">7_3</strain>
    </source>
</reference>
<keyword evidence="2" id="KW-1185">Reference proteome</keyword>
<comment type="caution">
    <text evidence="1">The sequence shown here is derived from an EMBL/GenBank/DDBJ whole genome shotgun (WGS) entry which is preliminary data.</text>
</comment>
<sequence>MTTFINQLNRLKTELSLTMDKDIAEFLGLTKTAFAERKRRGVFPENLLRVAVLNNPNTKIDVDYVLTGNRDSQTVKDQEMIEEMKEKIVELSESSNGPKFYLAHEPEDAIYPIPLTMEEMMLINYFRKSNEKGKQLIIDSARMTYDYTFTTLKWTEYTEKEQLKRKSK</sequence>
<accession>A0A2M8RY42</accession>
<dbReference type="EMBL" id="PHGZ01000004">
    <property type="protein sequence ID" value="PJG83796.1"/>
    <property type="molecule type" value="Genomic_DNA"/>
</dbReference>